<dbReference type="PRINTS" id="PR00812">
    <property type="entry name" value="BCTERIALGSPF"/>
</dbReference>
<sequence length="409" mass="45908">MPLFAYKGRNARGEMMQGVLEAADSGAVADQLFSTGVTPIEINVTKAVARTNEEGLWERLTEKKVNAMDVQLFSRQMYTLLKSGVPIMRGLAGLQESAISKAFGRVIKDLRESLDSGRELSAAMRRHPDVFSAFYLSMVRVGEMTGRLEEVFLRLFEHMEFDRDMRERVKTALRYPSFVVIAMVIAMVVVNIFVIPAFAKVFESFHTQLPLMTRILLATSGFMQHYWGLLLVIAVGAYFGFRSWIKTDKGRYEWDRIKLRIPIAGKIIHKATMARFARSFSLSARSGVPIVQALTVVSQTVDNAFLTSRIEQMRDGVERGESILRTAVTAAVFTPVVLQMIAVGEESGSLDDLMDEIAQMYEREVDYELKTLASQIEPILITFLGAMVLVLALGIFLPIWDLGKAALRR</sequence>
<evidence type="ECO:0000256" key="8">
    <source>
        <dbReference type="SAM" id="Phobius"/>
    </source>
</evidence>
<dbReference type="GO" id="GO:0005886">
    <property type="term" value="C:plasma membrane"/>
    <property type="evidence" value="ECO:0007669"/>
    <property type="project" value="UniProtKB-SubCell"/>
</dbReference>
<dbReference type="EMBL" id="WNKX01000026">
    <property type="protein sequence ID" value="MTW13735.1"/>
    <property type="molecule type" value="Genomic_DNA"/>
</dbReference>
<keyword evidence="6 8" id="KW-1133">Transmembrane helix</keyword>
<evidence type="ECO:0000256" key="1">
    <source>
        <dbReference type="ARBA" id="ARBA00004429"/>
    </source>
</evidence>
<evidence type="ECO:0000256" key="6">
    <source>
        <dbReference type="ARBA" id="ARBA00022989"/>
    </source>
</evidence>
<feature type="domain" description="Type II secretion system protein GspF" evidence="9">
    <location>
        <begin position="73"/>
        <end position="196"/>
    </location>
</feature>
<evidence type="ECO:0000256" key="3">
    <source>
        <dbReference type="ARBA" id="ARBA00022475"/>
    </source>
</evidence>
<dbReference type="PANTHER" id="PTHR30012">
    <property type="entry name" value="GENERAL SECRETION PATHWAY PROTEIN"/>
    <property type="match status" value="1"/>
</dbReference>
<gene>
    <name evidence="10" type="ORF">GM658_24285</name>
</gene>
<dbReference type="RefSeq" id="WP_170298947.1">
    <property type="nucleotide sequence ID" value="NZ_WNKX01000026.1"/>
</dbReference>
<proteinExistence type="inferred from homology"/>
<keyword evidence="11" id="KW-1185">Reference proteome</keyword>
<name>A0A6L6QNH4_9BURK</name>
<evidence type="ECO:0000256" key="5">
    <source>
        <dbReference type="ARBA" id="ARBA00022692"/>
    </source>
</evidence>
<comment type="similarity">
    <text evidence="2">Belongs to the GSP F family.</text>
</comment>
<dbReference type="InterPro" id="IPR018076">
    <property type="entry name" value="T2SS_GspF_dom"/>
</dbReference>
<comment type="subcellular location">
    <subcellularLocation>
        <location evidence="1">Cell inner membrane</location>
        <topology evidence="1">Multi-pass membrane protein</topology>
    </subcellularLocation>
</comment>
<evidence type="ECO:0000256" key="7">
    <source>
        <dbReference type="ARBA" id="ARBA00023136"/>
    </source>
</evidence>
<evidence type="ECO:0000256" key="4">
    <source>
        <dbReference type="ARBA" id="ARBA00022519"/>
    </source>
</evidence>
<dbReference type="Gene3D" id="1.20.81.30">
    <property type="entry name" value="Type II secretion system (T2SS), domain F"/>
    <property type="match status" value="2"/>
</dbReference>
<feature type="transmembrane region" description="Helical" evidence="8">
    <location>
        <begin position="323"/>
        <end position="344"/>
    </location>
</feature>
<protein>
    <submittedName>
        <fullName evidence="10">Type II secretion system F family protein</fullName>
    </submittedName>
</protein>
<reference evidence="10 11" key="1">
    <citation type="submission" date="2019-11" db="EMBL/GenBank/DDBJ databases">
        <title>Type strains purchased from KCTC, JCM and DSMZ.</title>
        <authorList>
            <person name="Lu H."/>
        </authorList>
    </citation>
    <scope>NUCLEOTIDE SEQUENCE [LARGE SCALE GENOMIC DNA]</scope>
    <source>
        <strain evidence="10 11">JCM 31587</strain>
    </source>
</reference>
<feature type="transmembrane region" description="Helical" evidence="8">
    <location>
        <begin position="222"/>
        <end position="241"/>
    </location>
</feature>
<dbReference type="Proteomes" id="UP000472320">
    <property type="component" value="Unassembled WGS sequence"/>
</dbReference>
<dbReference type="GO" id="GO:0015628">
    <property type="term" value="P:protein secretion by the type II secretion system"/>
    <property type="evidence" value="ECO:0007669"/>
    <property type="project" value="TreeGrafter"/>
</dbReference>
<feature type="transmembrane region" description="Helical" evidence="8">
    <location>
        <begin position="379"/>
        <end position="400"/>
    </location>
</feature>
<keyword evidence="5 8" id="KW-0812">Transmembrane</keyword>
<evidence type="ECO:0000313" key="10">
    <source>
        <dbReference type="EMBL" id="MTW13735.1"/>
    </source>
</evidence>
<dbReference type="Pfam" id="PF00482">
    <property type="entry name" value="T2SSF"/>
    <property type="match status" value="2"/>
</dbReference>
<dbReference type="FunFam" id="1.20.81.30:FF:000001">
    <property type="entry name" value="Type II secretion system protein F"/>
    <property type="match status" value="2"/>
</dbReference>
<feature type="transmembrane region" description="Helical" evidence="8">
    <location>
        <begin position="175"/>
        <end position="202"/>
    </location>
</feature>
<comment type="caution">
    <text evidence="10">The sequence shown here is derived from an EMBL/GenBank/DDBJ whole genome shotgun (WGS) entry which is preliminary data.</text>
</comment>
<dbReference type="InterPro" id="IPR003004">
    <property type="entry name" value="GspF/PilC"/>
</dbReference>
<evidence type="ECO:0000256" key="2">
    <source>
        <dbReference type="ARBA" id="ARBA00005745"/>
    </source>
</evidence>
<evidence type="ECO:0000259" key="9">
    <source>
        <dbReference type="Pfam" id="PF00482"/>
    </source>
</evidence>
<keyword evidence="4" id="KW-0997">Cell inner membrane</keyword>
<dbReference type="AlphaFoldDB" id="A0A6L6QNH4"/>
<keyword evidence="3" id="KW-1003">Cell membrane</keyword>
<dbReference type="InterPro" id="IPR042094">
    <property type="entry name" value="T2SS_GspF_sf"/>
</dbReference>
<keyword evidence="7 8" id="KW-0472">Membrane</keyword>
<organism evidence="10 11">
    <name type="scientific">Massilia eburnea</name>
    <dbReference type="NCBI Taxonomy" id="1776165"/>
    <lineage>
        <taxon>Bacteria</taxon>
        <taxon>Pseudomonadati</taxon>
        <taxon>Pseudomonadota</taxon>
        <taxon>Betaproteobacteria</taxon>
        <taxon>Burkholderiales</taxon>
        <taxon>Oxalobacteraceae</taxon>
        <taxon>Telluria group</taxon>
        <taxon>Massilia</taxon>
    </lineage>
</organism>
<dbReference type="PANTHER" id="PTHR30012:SF4">
    <property type="entry name" value="MSHA BIOGENESIS PROTEIN MSHG"/>
    <property type="match status" value="1"/>
</dbReference>
<evidence type="ECO:0000313" key="11">
    <source>
        <dbReference type="Proteomes" id="UP000472320"/>
    </source>
</evidence>
<feature type="domain" description="Type II secretion system protein GspF" evidence="9">
    <location>
        <begin position="276"/>
        <end position="398"/>
    </location>
</feature>
<accession>A0A6L6QNH4</accession>